<dbReference type="KEGG" id="pes:SOPEG_2714"/>
<dbReference type="EMBL" id="CP006568">
    <property type="protein sequence ID" value="AHF74336.1"/>
    <property type="molecule type" value="Genomic_DNA"/>
</dbReference>
<keyword evidence="2" id="KW-1185">Reference proteome</keyword>
<evidence type="ECO:0008006" key="3">
    <source>
        <dbReference type="Google" id="ProtNLM"/>
    </source>
</evidence>
<dbReference type="AlphaFoldDB" id="W0HKD2"/>
<reference evidence="1 2" key="1">
    <citation type="journal article" date="2014" name="Genome Biol. Evol.">
        <title>Genome degeneration and adaptation in a nascent stage of symbiosis.</title>
        <authorList>
            <person name="Oakeson K.F."/>
            <person name="Gil R."/>
            <person name="Clayton A.L."/>
            <person name="Dunn D.M."/>
            <person name="von Niederhausern A.C."/>
            <person name="Hamil C."/>
            <person name="Aoyagi A."/>
            <person name="Duval B."/>
            <person name="Baca A."/>
            <person name="Silva F.J."/>
            <person name="Vallier A."/>
            <person name="Jackson D.G."/>
            <person name="Latorre A."/>
            <person name="Weiss R.B."/>
            <person name="Heddi A."/>
            <person name="Moya A."/>
            <person name="Dale C."/>
        </authorList>
    </citation>
    <scope>NUCLEOTIDE SEQUENCE [LARGE SCALE GENOMIC DNA]</scope>
    <source>
        <strain evidence="2">none</strain>
    </source>
</reference>
<dbReference type="Proteomes" id="UP000019025">
    <property type="component" value="Chromosome"/>
</dbReference>
<dbReference type="STRING" id="2342.SOPEG_2714"/>
<gene>
    <name evidence="1" type="ORF">SOPEG_2714</name>
</gene>
<dbReference type="Pfam" id="PF07030">
    <property type="entry name" value="Phage_Mu_Gp36"/>
    <property type="match status" value="1"/>
</dbReference>
<organism evidence="1 2">
    <name type="scientific">Candidatus Sodalis pierantonii str. SOPE</name>
    <dbReference type="NCBI Taxonomy" id="2342"/>
    <lineage>
        <taxon>Bacteria</taxon>
        <taxon>Pseudomonadati</taxon>
        <taxon>Pseudomonadota</taxon>
        <taxon>Gammaproteobacteria</taxon>
        <taxon>Enterobacterales</taxon>
        <taxon>Bruguierivoracaceae</taxon>
        <taxon>Sodalis</taxon>
    </lineage>
</organism>
<accession>W0HKD2</accession>
<dbReference type="PATRIC" id="fig|2342.5.peg.2899"/>
<dbReference type="InterPro" id="IPR009752">
    <property type="entry name" value="Phage_Mu_GpJ"/>
</dbReference>
<dbReference type="RefSeq" id="WP_025245903.1">
    <property type="nucleotide sequence ID" value="NZ_CP006568.1"/>
</dbReference>
<dbReference type="eggNOG" id="COG4387">
    <property type="taxonomic scope" value="Bacteria"/>
</dbReference>
<protein>
    <recommendedName>
        <fullName evidence="3">DUF1320 domain-containing protein</fullName>
    </recommendedName>
</protein>
<sequence length="142" mass="15423">MYASLEDMVLRFGEREVRTLTDRDNTGEIDAAVLAGGLQAASDEINGYIGGRYTLPLPVVPSNLRGIAYDIARYRLTGTERVCTDEIRGRYRAAIRYLENVANGWVTLATTQNGGTLQGNAGAAFFSGRRIWGRNQTGGGGF</sequence>
<evidence type="ECO:0000313" key="2">
    <source>
        <dbReference type="Proteomes" id="UP000019025"/>
    </source>
</evidence>
<dbReference type="HOGENOM" id="CLU_112375_1_0_6"/>
<name>W0HKD2_9GAMM</name>
<evidence type="ECO:0000313" key="1">
    <source>
        <dbReference type="EMBL" id="AHF74336.1"/>
    </source>
</evidence>
<proteinExistence type="predicted"/>